<reference evidence="2 3" key="1">
    <citation type="submission" date="2020-06" db="EMBL/GenBank/DDBJ databases">
        <title>Actinomadura xiongansis sp. nov., isolated from soil of Baiyangdian.</title>
        <authorList>
            <person name="Zhang X."/>
        </authorList>
    </citation>
    <scope>NUCLEOTIDE SEQUENCE [LARGE SCALE GENOMIC DNA]</scope>
    <source>
        <strain evidence="2 3">HBUM206468</strain>
    </source>
</reference>
<dbReference type="InterPro" id="IPR047928">
    <property type="entry name" value="Perm_prefix_1"/>
</dbReference>
<accession>A0ABR7LU08</accession>
<protein>
    <submittedName>
        <fullName evidence="2">Uncharacterized protein</fullName>
    </submittedName>
</protein>
<name>A0ABR7LU08_9ACTN</name>
<keyword evidence="1" id="KW-0472">Membrane</keyword>
<feature type="transmembrane region" description="Helical" evidence="1">
    <location>
        <begin position="161"/>
        <end position="182"/>
    </location>
</feature>
<dbReference type="RefSeq" id="WP_187244970.1">
    <property type="nucleotide sequence ID" value="NZ_BAAAOK010000037.1"/>
</dbReference>
<dbReference type="NCBIfam" id="NF038403">
    <property type="entry name" value="perm_prefix_1"/>
    <property type="match status" value="1"/>
</dbReference>
<gene>
    <name evidence="2" type="ORF">HKK74_20980</name>
</gene>
<sequence>MSTLDHRADAIDDYVASLAAALHGPARAKARLIEEMRDGLVDTVAAHTREGMSHQGAVREAVREFGSPDELAPSCQRELTIAQTRHTARALVLTAPFLIACWYLIWTADHGQGRWPADAAQLVAVHLAGVAAVAALFATVALAATGTLARRLRTPHRLPLVVAWTGTAASVAIVITTLALAATSPLATSWPLVTLAGALTVGSHAVVAASARACRRCARLPIGTPSSPGHPVDAS</sequence>
<keyword evidence="1" id="KW-0812">Transmembrane</keyword>
<evidence type="ECO:0000256" key="1">
    <source>
        <dbReference type="SAM" id="Phobius"/>
    </source>
</evidence>
<dbReference type="EMBL" id="JABVEC010000016">
    <property type="protein sequence ID" value="MBC6467950.1"/>
    <property type="molecule type" value="Genomic_DNA"/>
</dbReference>
<keyword evidence="1" id="KW-1133">Transmembrane helix</keyword>
<comment type="caution">
    <text evidence="2">The sequence shown here is derived from an EMBL/GenBank/DDBJ whole genome shotgun (WGS) entry which is preliminary data.</text>
</comment>
<organism evidence="2 3">
    <name type="scientific">Actinomadura alba</name>
    <dbReference type="NCBI Taxonomy" id="406431"/>
    <lineage>
        <taxon>Bacteria</taxon>
        <taxon>Bacillati</taxon>
        <taxon>Actinomycetota</taxon>
        <taxon>Actinomycetes</taxon>
        <taxon>Streptosporangiales</taxon>
        <taxon>Thermomonosporaceae</taxon>
        <taxon>Actinomadura</taxon>
    </lineage>
</organism>
<keyword evidence="3" id="KW-1185">Reference proteome</keyword>
<feature type="transmembrane region" description="Helical" evidence="1">
    <location>
        <begin position="188"/>
        <end position="209"/>
    </location>
</feature>
<dbReference type="Proteomes" id="UP000805614">
    <property type="component" value="Unassembled WGS sequence"/>
</dbReference>
<proteinExistence type="predicted"/>
<evidence type="ECO:0000313" key="3">
    <source>
        <dbReference type="Proteomes" id="UP000805614"/>
    </source>
</evidence>
<evidence type="ECO:0000313" key="2">
    <source>
        <dbReference type="EMBL" id="MBC6467950.1"/>
    </source>
</evidence>
<feature type="transmembrane region" description="Helical" evidence="1">
    <location>
        <begin position="125"/>
        <end position="149"/>
    </location>
</feature>
<feature type="transmembrane region" description="Helical" evidence="1">
    <location>
        <begin position="87"/>
        <end position="105"/>
    </location>
</feature>
<dbReference type="Pfam" id="PF22564">
    <property type="entry name" value="HAAS"/>
    <property type="match status" value="1"/>
</dbReference>